<dbReference type="PANTHER" id="PTHR15730">
    <property type="entry name" value="EXPERIMENTAL AUTOIMMUNE PROSTATITIS ANTIGEN 2-RELATED"/>
    <property type="match status" value="1"/>
</dbReference>
<feature type="domain" description="Peptidase M60" evidence="1">
    <location>
        <begin position="102"/>
        <end position="411"/>
    </location>
</feature>
<proteinExistence type="predicted"/>
<gene>
    <name evidence="2" type="ORF">GCM10022216_27860</name>
</gene>
<dbReference type="Pfam" id="PF13402">
    <property type="entry name" value="Peptidase_M60"/>
    <property type="match status" value="1"/>
</dbReference>
<dbReference type="PROSITE" id="PS51257">
    <property type="entry name" value="PROKAR_LIPOPROTEIN"/>
    <property type="match status" value="1"/>
</dbReference>
<dbReference type="PANTHER" id="PTHR15730:SF5">
    <property type="entry name" value="SI:CH211-210B2.2-RELATED"/>
    <property type="match status" value="1"/>
</dbReference>
<dbReference type="SMART" id="SM01276">
    <property type="entry name" value="M60-like"/>
    <property type="match status" value="1"/>
</dbReference>
<reference evidence="3" key="1">
    <citation type="journal article" date="2019" name="Int. J. Syst. Evol. Microbiol.">
        <title>The Global Catalogue of Microorganisms (GCM) 10K type strain sequencing project: providing services to taxonomists for standard genome sequencing and annotation.</title>
        <authorList>
            <consortium name="The Broad Institute Genomics Platform"/>
            <consortium name="The Broad Institute Genome Sequencing Center for Infectious Disease"/>
            <person name="Wu L."/>
            <person name="Ma J."/>
        </authorList>
    </citation>
    <scope>NUCLEOTIDE SEQUENCE [LARGE SCALE GENOMIC DNA]</scope>
    <source>
        <strain evidence="3">JCM 16704</strain>
    </source>
</reference>
<dbReference type="Pfam" id="PF17291">
    <property type="entry name" value="M60-like_N"/>
    <property type="match status" value="1"/>
</dbReference>
<comment type="caution">
    <text evidence="2">The sequence shown here is derived from an EMBL/GenBank/DDBJ whole genome shotgun (WGS) entry which is preliminary data.</text>
</comment>
<dbReference type="Gene3D" id="1.10.390.30">
    <property type="entry name" value="Peptidase M60, enhancin-like domain 3"/>
    <property type="match status" value="1"/>
</dbReference>
<evidence type="ECO:0000313" key="2">
    <source>
        <dbReference type="EMBL" id="GAA4144678.1"/>
    </source>
</evidence>
<protein>
    <recommendedName>
        <fullName evidence="1">Peptidase M60 domain-containing protein</fullName>
    </recommendedName>
</protein>
<evidence type="ECO:0000259" key="1">
    <source>
        <dbReference type="PROSITE" id="PS51723"/>
    </source>
</evidence>
<dbReference type="InterPro" id="IPR031161">
    <property type="entry name" value="Peptidase_M60_dom"/>
</dbReference>
<organism evidence="2 3">
    <name type="scientific">Sphingobacterium kyonggiense</name>
    <dbReference type="NCBI Taxonomy" id="714075"/>
    <lineage>
        <taxon>Bacteria</taxon>
        <taxon>Pseudomonadati</taxon>
        <taxon>Bacteroidota</taxon>
        <taxon>Sphingobacteriia</taxon>
        <taxon>Sphingobacteriales</taxon>
        <taxon>Sphingobacteriaceae</taxon>
        <taxon>Sphingobacterium</taxon>
    </lineage>
</organism>
<dbReference type="InterPro" id="IPR051244">
    <property type="entry name" value="TCAF"/>
</dbReference>
<sequence>MIMKRIYQLICLSALTISVVGCSKDNNVSFVDGYDLESKEDTLNIQLDTNRNFINKSKYTQARVFPGLVGDAEVRVKDFPVTVDLNYVAVPSSDLRINVTPGAWQSTAMYAPAGELVEIMVPEGVYGLTALVGAHVNKSEDGIPVPQRDLDITIQKVLFPGKNYLRNLYGGLIYILPSAPLGRTVELKFTGTVKAPSFKLGVTDPAQWKEEIKKSTVPWFELEGNRIVFTLQTQKAKTIGVDDPKELMETWDKAIKVGYWDWTGLTEGNPNPKHRAPFNKWRIVHDVLFKSGVAQVSGYPVRARANDSYFKQATTIEEVKYLNWGTYHELGHNMQQNSIWNISTYTGEVSNNLFHFRVSKVFGKQSYKIAEIWNKGIAQKFIGSGVKWNTTFENHLDIRLIFYAQIFERYGYEFMTYLYTRARNARFLSANDQSKNDFFYEAVCEYTKIDMLPFFDKWGWTISDVSRKYVEEQLGYPKLTEELWLASPVRVY</sequence>
<dbReference type="InterPro" id="IPR042279">
    <property type="entry name" value="Pep_M60_3"/>
</dbReference>
<dbReference type="EMBL" id="BAAAZI010000011">
    <property type="protein sequence ID" value="GAA4144678.1"/>
    <property type="molecule type" value="Genomic_DNA"/>
</dbReference>
<keyword evidence="3" id="KW-1185">Reference proteome</keyword>
<evidence type="ECO:0000313" key="3">
    <source>
        <dbReference type="Proteomes" id="UP001500101"/>
    </source>
</evidence>
<dbReference type="Gene3D" id="2.60.120.1250">
    <property type="entry name" value="Peptidase M60, enhancin-like domain 1"/>
    <property type="match status" value="1"/>
</dbReference>
<dbReference type="InterPro" id="IPR035423">
    <property type="entry name" value="M60-like_N"/>
</dbReference>
<name>A0ABP7Z083_9SPHI</name>
<dbReference type="PROSITE" id="PS51723">
    <property type="entry name" value="PEPTIDASE_M60"/>
    <property type="match status" value="1"/>
</dbReference>
<dbReference type="Proteomes" id="UP001500101">
    <property type="component" value="Unassembled WGS sequence"/>
</dbReference>
<dbReference type="Gene3D" id="3.40.390.80">
    <property type="entry name" value="Peptidase M60, enhancin-like domain 2"/>
    <property type="match status" value="1"/>
</dbReference>
<accession>A0ABP7Z083</accession>